<reference evidence="1 2" key="1">
    <citation type="submission" date="2021-08" db="EMBL/GenBank/DDBJ databases">
        <authorList>
            <person name="Peeters C."/>
        </authorList>
    </citation>
    <scope>NUCLEOTIDE SEQUENCE [LARGE SCALE GENOMIC DNA]</scope>
    <source>
        <strain evidence="1 2">LMG 21510</strain>
    </source>
</reference>
<dbReference type="InterPro" id="IPR036097">
    <property type="entry name" value="HisK_dim/P_sf"/>
</dbReference>
<gene>
    <name evidence="1" type="ORF">LMG21510_04490</name>
</gene>
<accession>A0ABM8XPK5</accession>
<dbReference type="Proteomes" id="UP000721236">
    <property type="component" value="Unassembled WGS sequence"/>
</dbReference>
<proteinExistence type="predicted"/>
<dbReference type="RefSeq" id="WP_224044069.1">
    <property type="nucleotide sequence ID" value="NZ_CAJZAH010000007.1"/>
</dbReference>
<protein>
    <recommendedName>
        <fullName evidence="3">Signal transduction histidine kinase dimerisation/phosphoacceptor domain-containing protein</fullName>
    </recommendedName>
</protein>
<organism evidence="1 2">
    <name type="scientific">Cupriavidus respiraculi</name>
    <dbReference type="NCBI Taxonomy" id="195930"/>
    <lineage>
        <taxon>Bacteria</taxon>
        <taxon>Pseudomonadati</taxon>
        <taxon>Pseudomonadota</taxon>
        <taxon>Betaproteobacteria</taxon>
        <taxon>Burkholderiales</taxon>
        <taxon>Burkholderiaceae</taxon>
        <taxon>Cupriavidus</taxon>
    </lineage>
</organism>
<name>A0ABM8XPK5_9BURK</name>
<dbReference type="SUPFAM" id="SSF47384">
    <property type="entry name" value="Homodimeric domain of signal transducing histidine kinase"/>
    <property type="match status" value="1"/>
</dbReference>
<evidence type="ECO:0000313" key="1">
    <source>
        <dbReference type="EMBL" id="CAG9182178.1"/>
    </source>
</evidence>
<evidence type="ECO:0000313" key="2">
    <source>
        <dbReference type="Proteomes" id="UP000721236"/>
    </source>
</evidence>
<comment type="caution">
    <text evidence="1">The sequence shown here is derived from an EMBL/GenBank/DDBJ whole genome shotgun (WGS) entry which is preliminary data.</text>
</comment>
<dbReference type="EMBL" id="CAJZAH010000007">
    <property type="protein sequence ID" value="CAG9182178.1"/>
    <property type="molecule type" value="Genomic_DNA"/>
</dbReference>
<sequence>MRTLLSALRRRPGCAAGAAPDAEVWQAMAGIVAHDLRAPAAAILALSDLQRLRALPGDAFVEQVSGQARQALVLADELAALLREPRHAYRMAPLDLLALLQHRIASRWWGDAEGGCRDGGAPRLRAHADEAWVRADARMLGEAIGVMLERVCLCRHRAGGCDVELRRHPVAGVHLAIRARGAGDAATQALSAAAPAGLLVRRVLHRHGGALLSCGERQADGAVEWRLALPALVPSRRRAPNKKAPEGAFLPSVA</sequence>
<evidence type="ECO:0008006" key="3">
    <source>
        <dbReference type="Google" id="ProtNLM"/>
    </source>
</evidence>
<keyword evidence="2" id="KW-1185">Reference proteome</keyword>